<dbReference type="EMBL" id="FZQB01000004">
    <property type="protein sequence ID" value="SNT72990.1"/>
    <property type="molecule type" value="Genomic_DNA"/>
</dbReference>
<dbReference type="Proteomes" id="UP000198307">
    <property type="component" value="Unassembled WGS sequence"/>
</dbReference>
<protein>
    <submittedName>
        <fullName evidence="6">Transcriptional regulator, TetR family</fullName>
    </submittedName>
</protein>
<dbReference type="SUPFAM" id="SSF46689">
    <property type="entry name" value="Homeodomain-like"/>
    <property type="match status" value="1"/>
</dbReference>
<organism evidence="6 7">
    <name type="scientific">Paracoccus seriniphilus</name>
    <dbReference type="NCBI Taxonomy" id="184748"/>
    <lineage>
        <taxon>Bacteria</taxon>
        <taxon>Pseudomonadati</taxon>
        <taxon>Pseudomonadota</taxon>
        <taxon>Alphaproteobacteria</taxon>
        <taxon>Rhodobacterales</taxon>
        <taxon>Paracoccaceae</taxon>
        <taxon>Paracoccus</taxon>
    </lineage>
</organism>
<dbReference type="InterPro" id="IPR039536">
    <property type="entry name" value="TetR_C_Proteobacteria"/>
</dbReference>
<evidence type="ECO:0000259" key="5">
    <source>
        <dbReference type="PROSITE" id="PS50977"/>
    </source>
</evidence>
<dbReference type="GO" id="GO:0003700">
    <property type="term" value="F:DNA-binding transcription factor activity"/>
    <property type="evidence" value="ECO:0007669"/>
    <property type="project" value="TreeGrafter"/>
</dbReference>
<dbReference type="GO" id="GO:0000976">
    <property type="term" value="F:transcription cis-regulatory region binding"/>
    <property type="evidence" value="ECO:0007669"/>
    <property type="project" value="TreeGrafter"/>
</dbReference>
<gene>
    <name evidence="6" type="ORF">SAMN05444959_104161</name>
</gene>
<dbReference type="InterPro" id="IPR050109">
    <property type="entry name" value="HTH-type_TetR-like_transc_reg"/>
</dbReference>
<keyword evidence="7" id="KW-1185">Reference proteome</keyword>
<proteinExistence type="predicted"/>
<evidence type="ECO:0000256" key="3">
    <source>
        <dbReference type="ARBA" id="ARBA00023163"/>
    </source>
</evidence>
<evidence type="ECO:0000256" key="2">
    <source>
        <dbReference type="ARBA" id="ARBA00023125"/>
    </source>
</evidence>
<feature type="DNA-binding region" description="H-T-H motif" evidence="4">
    <location>
        <begin position="32"/>
        <end position="51"/>
    </location>
</feature>
<evidence type="ECO:0000256" key="4">
    <source>
        <dbReference type="PROSITE-ProRule" id="PRU00335"/>
    </source>
</evidence>
<evidence type="ECO:0000313" key="7">
    <source>
        <dbReference type="Proteomes" id="UP000198307"/>
    </source>
</evidence>
<dbReference type="InterPro" id="IPR001647">
    <property type="entry name" value="HTH_TetR"/>
</dbReference>
<dbReference type="AlphaFoldDB" id="A0A239PS62"/>
<dbReference type="FunFam" id="1.10.10.60:FF:000141">
    <property type="entry name" value="TetR family transcriptional regulator"/>
    <property type="match status" value="1"/>
</dbReference>
<name>A0A239PS62_9RHOB</name>
<dbReference type="SUPFAM" id="SSF48498">
    <property type="entry name" value="Tetracyclin repressor-like, C-terminal domain"/>
    <property type="match status" value="1"/>
</dbReference>
<dbReference type="PROSITE" id="PS50977">
    <property type="entry name" value="HTH_TETR_2"/>
    <property type="match status" value="1"/>
</dbReference>
<accession>A0A239PS62</accession>
<dbReference type="InterPro" id="IPR009057">
    <property type="entry name" value="Homeodomain-like_sf"/>
</dbReference>
<feature type="domain" description="HTH tetR-type" evidence="5">
    <location>
        <begin position="9"/>
        <end position="69"/>
    </location>
</feature>
<keyword evidence="1" id="KW-0805">Transcription regulation</keyword>
<evidence type="ECO:0000313" key="6">
    <source>
        <dbReference type="EMBL" id="SNT72990.1"/>
    </source>
</evidence>
<dbReference type="PANTHER" id="PTHR30055:SF146">
    <property type="entry name" value="HTH-TYPE TRANSCRIPTIONAL DUAL REGULATOR CECR"/>
    <property type="match status" value="1"/>
</dbReference>
<evidence type="ECO:0000256" key="1">
    <source>
        <dbReference type="ARBA" id="ARBA00023015"/>
    </source>
</evidence>
<dbReference type="PANTHER" id="PTHR30055">
    <property type="entry name" value="HTH-TYPE TRANSCRIPTIONAL REGULATOR RUTR"/>
    <property type="match status" value="1"/>
</dbReference>
<keyword evidence="3" id="KW-0804">Transcription</keyword>
<dbReference type="Pfam" id="PF14246">
    <property type="entry name" value="TetR_C_7"/>
    <property type="match status" value="1"/>
</dbReference>
<keyword evidence="2 4" id="KW-0238">DNA-binding</keyword>
<dbReference type="RefSeq" id="WP_245846962.1">
    <property type="nucleotide sequence ID" value="NZ_CP067129.1"/>
</dbReference>
<sequence length="216" mass="24219">MTVQHPRKGRKLAQVHVGARQIFLRDGYAGASVDDIARAARVSKATLYSYFPEKSVMFREVMLHELEEVAQQSPVQIDSAMPAQAALPEMARQIAQWQYSDLPLCLLRVNIAEANRFPDIAGKYQKVLDDILYDVIRQHLDRWVTQEELVIQNSLLAAHQLVSLTGATLQERLLVTAMPPEAHAAHIRDVSAEAARIFLASYQPVDGRQRHAAKAC</sequence>
<dbReference type="InterPro" id="IPR036271">
    <property type="entry name" value="Tet_transcr_reg_TetR-rel_C_sf"/>
</dbReference>
<reference evidence="6 7" key="1">
    <citation type="submission" date="2017-07" db="EMBL/GenBank/DDBJ databases">
        <authorList>
            <person name="Sun Z.S."/>
            <person name="Albrecht U."/>
            <person name="Echele G."/>
            <person name="Lee C.C."/>
        </authorList>
    </citation>
    <scope>NUCLEOTIDE SEQUENCE [LARGE SCALE GENOMIC DNA]</scope>
    <source>
        <strain evidence="6 7">DSM 14827</strain>
    </source>
</reference>
<dbReference type="Gene3D" id="1.10.357.10">
    <property type="entry name" value="Tetracycline Repressor, domain 2"/>
    <property type="match status" value="1"/>
</dbReference>
<dbReference type="Pfam" id="PF00440">
    <property type="entry name" value="TetR_N"/>
    <property type="match status" value="1"/>
</dbReference>